<dbReference type="SUPFAM" id="SSF50249">
    <property type="entry name" value="Nucleic acid-binding proteins"/>
    <property type="match status" value="1"/>
</dbReference>
<dbReference type="Gene3D" id="3.30.470.30">
    <property type="entry name" value="DNA ligase/mRNA capping enzyme"/>
    <property type="match status" value="1"/>
</dbReference>
<dbReference type="AlphaFoldDB" id="A0A2R7Y483"/>
<dbReference type="InterPro" id="IPR012309">
    <property type="entry name" value="DNA_ligase_ATP-dep_C"/>
</dbReference>
<dbReference type="EC" id="6.5.1.1" evidence="19"/>
<dbReference type="InterPro" id="IPR036599">
    <property type="entry name" value="DNA_ligase_N_sf"/>
</dbReference>
<keyword evidence="9 19" id="KW-0547">Nucleotide-binding</keyword>
<organism evidence="22 23">
    <name type="scientific">Zestosphaera tikiterensis</name>
    <dbReference type="NCBI Taxonomy" id="1973259"/>
    <lineage>
        <taxon>Archaea</taxon>
        <taxon>Thermoproteota</taxon>
        <taxon>Thermoprotei</taxon>
        <taxon>Desulfurococcales</taxon>
        <taxon>Desulfurococcaceae</taxon>
        <taxon>Zestosphaera</taxon>
    </lineage>
</organism>
<evidence type="ECO:0000256" key="19">
    <source>
        <dbReference type="HAMAP-Rule" id="MF_00407"/>
    </source>
</evidence>
<evidence type="ECO:0000256" key="11">
    <source>
        <dbReference type="ARBA" id="ARBA00022840"/>
    </source>
</evidence>
<comment type="cofactor">
    <cofactor evidence="1">
        <name>Mn(2+)</name>
        <dbReference type="ChEBI" id="CHEBI:29035"/>
    </cofactor>
</comment>
<comment type="catalytic activity">
    <reaction evidence="19">
        <text>ATP + (deoxyribonucleotide)n-3'-hydroxyl + 5'-phospho-(deoxyribonucleotide)m = (deoxyribonucleotide)n+m + AMP + diphosphate.</text>
        <dbReference type="EC" id="6.5.1.1"/>
    </reaction>
</comment>
<evidence type="ECO:0000256" key="10">
    <source>
        <dbReference type="ARBA" id="ARBA00022763"/>
    </source>
</evidence>
<reference evidence="22 23" key="1">
    <citation type="journal article" date="2018" name="Syst. Appl. Microbiol.">
        <title>A new symbiotic nanoarchaeote (Candidatus Nanoclepta minutus) and its host (Zestosphaera tikiterensis gen. nov., sp. nov.) from a New Zealand hot spring.</title>
        <authorList>
            <person name="St John E."/>
            <person name="Liu Y."/>
            <person name="Podar M."/>
            <person name="Stott M.B."/>
            <person name="Meneghin J."/>
            <person name="Chen Z."/>
            <person name="Lagutin K."/>
            <person name="Mitchell K."/>
            <person name="Reysenbach A.L."/>
        </authorList>
    </citation>
    <scope>NUCLEOTIDE SEQUENCE [LARGE SCALE GENOMIC DNA]</scope>
    <source>
        <strain evidence="22">NZ3</strain>
    </source>
</reference>
<dbReference type="InterPro" id="IPR050191">
    <property type="entry name" value="ATP-dep_DNA_ligase"/>
</dbReference>
<dbReference type="CDD" id="cd07901">
    <property type="entry name" value="Adenylation_DNA_ligase_Arch_LigB"/>
    <property type="match status" value="1"/>
</dbReference>
<dbReference type="InterPro" id="IPR012308">
    <property type="entry name" value="DNA_ligase_ATP-dep_N"/>
</dbReference>
<evidence type="ECO:0000256" key="6">
    <source>
        <dbReference type="ARBA" id="ARBA00022618"/>
    </source>
</evidence>
<dbReference type="InterPro" id="IPR012340">
    <property type="entry name" value="NA-bd_OB-fold"/>
</dbReference>
<evidence type="ECO:0000256" key="13">
    <source>
        <dbReference type="ARBA" id="ARBA00023172"/>
    </source>
</evidence>
<comment type="cofactor">
    <cofactor evidence="2 19">
        <name>Mg(2+)</name>
        <dbReference type="ChEBI" id="CHEBI:18420"/>
    </cofactor>
</comment>
<keyword evidence="13 19" id="KW-0233">DNA recombination</keyword>
<evidence type="ECO:0000259" key="21">
    <source>
        <dbReference type="PROSITE" id="PS50160"/>
    </source>
</evidence>
<keyword evidence="5 19" id="KW-0436">Ligase</keyword>
<dbReference type="GO" id="GO:0051301">
    <property type="term" value="P:cell division"/>
    <property type="evidence" value="ECO:0007669"/>
    <property type="project" value="UniProtKB-KW"/>
</dbReference>
<evidence type="ECO:0000256" key="2">
    <source>
        <dbReference type="ARBA" id="ARBA00001946"/>
    </source>
</evidence>
<dbReference type="PANTHER" id="PTHR45674">
    <property type="entry name" value="DNA LIGASE 1/3 FAMILY MEMBER"/>
    <property type="match status" value="1"/>
</dbReference>
<evidence type="ECO:0000313" key="23">
    <source>
        <dbReference type="Proteomes" id="UP000244093"/>
    </source>
</evidence>
<dbReference type="Gene3D" id="2.40.50.140">
    <property type="entry name" value="Nucleic acid-binding proteins"/>
    <property type="match status" value="1"/>
</dbReference>
<dbReference type="Pfam" id="PF04675">
    <property type="entry name" value="DNA_ligase_A_N"/>
    <property type="match status" value="1"/>
</dbReference>
<keyword evidence="7 19" id="KW-0235">DNA replication</keyword>
<evidence type="ECO:0000256" key="15">
    <source>
        <dbReference type="ARBA" id="ARBA00023306"/>
    </source>
</evidence>
<feature type="binding site" evidence="19">
    <location>
        <position position="281"/>
    </location>
    <ligand>
        <name>ATP</name>
        <dbReference type="ChEBI" id="CHEBI:30616"/>
    </ligand>
</feature>
<dbReference type="NCBIfam" id="TIGR00574">
    <property type="entry name" value="dnl1"/>
    <property type="match status" value="1"/>
</dbReference>
<dbReference type="GO" id="GO:0003910">
    <property type="term" value="F:DNA ligase (ATP) activity"/>
    <property type="evidence" value="ECO:0007669"/>
    <property type="project" value="UniProtKB-UniRule"/>
</dbReference>
<name>A0A2R7Y483_9CREN</name>
<feature type="domain" description="ATP-dependent DNA ligase family profile" evidence="21">
    <location>
        <begin position="339"/>
        <end position="474"/>
    </location>
</feature>
<comment type="caution">
    <text evidence="22">The sequence shown here is derived from an EMBL/GenBank/DDBJ whole genome shotgun (WGS) entry which is preliminary data.</text>
</comment>
<comment type="function">
    <text evidence="19">DNA ligase that seals nicks in double-stranded DNA during DNA replication, DNA recombination and DNA repair.</text>
</comment>
<dbReference type="PROSITE" id="PS00333">
    <property type="entry name" value="DNA_LIGASE_A2"/>
    <property type="match status" value="1"/>
</dbReference>
<dbReference type="GO" id="GO:0071897">
    <property type="term" value="P:DNA biosynthetic process"/>
    <property type="evidence" value="ECO:0007669"/>
    <property type="project" value="InterPro"/>
</dbReference>
<feature type="binding site" evidence="19">
    <location>
        <position position="434"/>
    </location>
    <ligand>
        <name>ATP</name>
        <dbReference type="ChEBI" id="CHEBI:30616"/>
    </ligand>
</feature>
<dbReference type="HAMAP" id="MF_00407">
    <property type="entry name" value="DNA_ligase"/>
    <property type="match status" value="1"/>
</dbReference>
<dbReference type="Pfam" id="PF04679">
    <property type="entry name" value="DNA_ligase_A_C"/>
    <property type="match status" value="1"/>
</dbReference>
<comment type="catalytic activity">
    <reaction evidence="17">
        <text>ATP + (deoxyribonucleotide)n-3'-hydroxyl + 5'-phospho-(deoxyribonucleotide)m = (deoxyribonucleotide)n+m + AMP + diphosphate.</text>
        <dbReference type="EC" id="6.5.1.7"/>
    </reaction>
</comment>
<dbReference type="Gene3D" id="1.10.3260.10">
    <property type="entry name" value="DNA ligase, ATP-dependent, N-terminal domain"/>
    <property type="match status" value="1"/>
</dbReference>
<dbReference type="InterPro" id="IPR000977">
    <property type="entry name" value="DNA_ligase_ATP-dep"/>
</dbReference>
<dbReference type="InterPro" id="IPR016059">
    <property type="entry name" value="DNA_ligase_ATP-dep_CS"/>
</dbReference>
<comment type="catalytic activity">
    <reaction evidence="18">
        <text>ADP + (deoxyribonucleotide)n-3'-hydroxyl + 5'-phospho-(deoxyribonucleotide)m = (deoxyribonucleotide)n+m + AMP + phosphate.</text>
        <dbReference type="EC" id="6.5.1.7"/>
    </reaction>
</comment>
<protein>
    <recommendedName>
        <fullName evidence="4 19">DNA ligase</fullName>
        <ecNumber evidence="19">6.5.1.1</ecNumber>
    </recommendedName>
    <alternativeName>
        <fullName evidence="19">Polydeoxyribonucleotide synthase [ATP]</fullName>
    </alternativeName>
</protein>
<evidence type="ECO:0000256" key="3">
    <source>
        <dbReference type="ARBA" id="ARBA00007572"/>
    </source>
</evidence>
<dbReference type="GO" id="GO:0006273">
    <property type="term" value="P:lagging strand elongation"/>
    <property type="evidence" value="ECO:0007669"/>
    <property type="project" value="TreeGrafter"/>
</dbReference>
<dbReference type="InterPro" id="IPR012310">
    <property type="entry name" value="DNA_ligase_ATP-dep_cent"/>
</dbReference>
<proteinExistence type="inferred from homology"/>
<evidence type="ECO:0000256" key="12">
    <source>
        <dbReference type="ARBA" id="ARBA00022842"/>
    </source>
</evidence>
<dbReference type="GO" id="GO:0006310">
    <property type="term" value="P:DNA recombination"/>
    <property type="evidence" value="ECO:0007669"/>
    <property type="project" value="UniProtKB-UniRule"/>
</dbReference>
<evidence type="ECO:0000256" key="20">
    <source>
        <dbReference type="RuleBase" id="RU004196"/>
    </source>
</evidence>
<dbReference type="FunFam" id="2.40.50.140:FF:000062">
    <property type="entry name" value="DNA ligase"/>
    <property type="match status" value="1"/>
</dbReference>
<sequence length="598" mass="67310">MELKILVEAFNQLEKITSRTQITNVVVNVLKNTPKEIVDKVVYLLQGVLWPDWKGLPELGVGEKYLIKAIAKATGSSEEEVEKTYKTSGDLGKTAEMLKMRKSAGGLTKFLSSSTGRAGLTVEKVYDTLAKIALTTGEGSRDLKINLIAGLLTEATPSEAKFIVRFLEGRLRLGLGEATILDALAIVFGGSQAYRPIVERAYNIRADLGSIARLIAYEGIKSIENIKPEVGIPIKPMLAERLDNPEEILSKVGGKALVEFKYDGERGQIHKKDDTVYIFSRRLENITHQYPDVVEMVRTHVLSNEAILEGEIVATDPETGELRPFQELMHRKRKYDIHEVIKEIPVKVFLFDILYNEGEDLTTKPIAYRREVLKKVVKESEDFRIADYIITEDPQELEKFFLYCIENGGEGVVVKALHSNAIYQAGARGWLWIKYKRDYKSEMIDTVDLVVVGAFAGRGKRGGKWGTLLMAAYDKKTDTFKTVCKLGTGFTDKDLEEITEMLKPITLSHKHPRVDSDIEPDIWVIPQYVAEVLGAELTLSPLHTCCKGAVKKDAGISIRFPRFIKWRPDKKPEDATTTDELLEMYRRQLKKVEESPTP</sequence>
<feature type="binding site" evidence="19">
    <location>
        <position position="259"/>
    </location>
    <ligand>
        <name>ATP</name>
        <dbReference type="ChEBI" id="CHEBI:30616"/>
    </ligand>
</feature>
<dbReference type="FunFam" id="3.30.470.30:FF:000012">
    <property type="entry name" value="Probable DNA ligase"/>
    <property type="match status" value="1"/>
</dbReference>
<dbReference type="PANTHER" id="PTHR45674:SF4">
    <property type="entry name" value="DNA LIGASE 1"/>
    <property type="match status" value="1"/>
</dbReference>
<evidence type="ECO:0000256" key="17">
    <source>
        <dbReference type="ARBA" id="ARBA00051615"/>
    </source>
</evidence>
<dbReference type="SUPFAM" id="SSF56091">
    <property type="entry name" value="DNA ligase/mRNA capping enzyme, catalytic domain"/>
    <property type="match status" value="1"/>
</dbReference>
<feature type="binding site" evidence="19">
    <location>
        <position position="428"/>
    </location>
    <ligand>
        <name>ATP</name>
        <dbReference type="ChEBI" id="CHEBI:30616"/>
    </ligand>
</feature>
<keyword evidence="8 19" id="KW-0479">Metal-binding</keyword>
<dbReference type="PROSITE" id="PS00697">
    <property type="entry name" value="DNA_LIGASE_A1"/>
    <property type="match status" value="1"/>
</dbReference>
<evidence type="ECO:0000256" key="8">
    <source>
        <dbReference type="ARBA" id="ARBA00022723"/>
    </source>
</evidence>
<dbReference type="GO" id="GO:0003677">
    <property type="term" value="F:DNA binding"/>
    <property type="evidence" value="ECO:0007669"/>
    <property type="project" value="InterPro"/>
</dbReference>
<dbReference type="Proteomes" id="UP000244093">
    <property type="component" value="Unassembled WGS sequence"/>
</dbReference>
<keyword evidence="15 19" id="KW-0131">Cell cycle</keyword>
<evidence type="ECO:0000256" key="14">
    <source>
        <dbReference type="ARBA" id="ARBA00023204"/>
    </source>
</evidence>
<feature type="active site" description="N6-AMP-lysine intermediate" evidence="19">
    <location>
        <position position="261"/>
    </location>
</feature>
<evidence type="ECO:0000256" key="9">
    <source>
        <dbReference type="ARBA" id="ARBA00022741"/>
    </source>
</evidence>
<dbReference type="EMBL" id="NBVN01000004">
    <property type="protein sequence ID" value="PUA32351.1"/>
    <property type="molecule type" value="Genomic_DNA"/>
</dbReference>
<dbReference type="Pfam" id="PF01068">
    <property type="entry name" value="DNA_ligase_A_M"/>
    <property type="match status" value="1"/>
</dbReference>
<dbReference type="InterPro" id="IPR022865">
    <property type="entry name" value="DNA_ligae_ATP-dep_bac/arc"/>
</dbReference>
<accession>A0A2R7Y483</accession>
<dbReference type="GO" id="GO:0005524">
    <property type="term" value="F:ATP binding"/>
    <property type="evidence" value="ECO:0007669"/>
    <property type="project" value="UniProtKB-UniRule"/>
</dbReference>
<feature type="binding site" evidence="19">
    <location>
        <position position="311"/>
    </location>
    <ligand>
        <name>ATP</name>
        <dbReference type="ChEBI" id="CHEBI:30616"/>
    </ligand>
</feature>
<evidence type="ECO:0000313" key="22">
    <source>
        <dbReference type="EMBL" id="PUA32351.1"/>
    </source>
</evidence>
<evidence type="ECO:0000256" key="18">
    <source>
        <dbReference type="ARBA" id="ARBA00052066"/>
    </source>
</evidence>
<evidence type="ECO:0000256" key="4">
    <source>
        <dbReference type="ARBA" id="ARBA00013308"/>
    </source>
</evidence>
<keyword evidence="12 19" id="KW-0460">Magnesium</keyword>
<dbReference type="GO" id="GO:0006281">
    <property type="term" value="P:DNA repair"/>
    <property type="evidence" value="ECO:0007669"/>
    <property type="project" value="UniProtKB-UniRule"/>
</dbReference>
<comment type="catalytic activity">
    <reaction evidence="16">
        <text>GTP + (deoxyribonucleotide)n-3'-hydroxyl + 5'-phospho-(deoxyribonucleotide)m = (deoxyribonucleotide)n+m + GMP + diphosphate.</text>
        <dbReference type="EC" id="6.5.1.7"/>
    </reaction>
</comment>
<dbReference type="FunFam" id="1.10.3260.10:FF:000007">
    <property type="entry name" value="DNA ligase"/>
    <property type="match status" value="1"/>
</dbReference>
<keyword evidence="11 19" id="KW-0067">ATP-binding</keyword>
<evidence type="ECO:0000256" key="7">
    <source>
        <dbReference type="ARBA" id="ARBA00022705"/>
    </source>
</evidence>
<dbReference type="PROSITE" id="PS50160">
    <property type="entry name" value="DNA_LIGASE_A3"/>
    <property type="match status" value="1"/>
</dbReference>
<evidence type="ECO:0000256" key="16">
    <source>
        <dbReference type="ARBA" id="ARBA00050126"/>
    </source>
</evidence>
<dbReference type="GO" id="GO:0046872">
    <property type="term" value="F:metal ion binding"/>
    <property type="evidence" value="ECO:0007669"/>
    <property type="project" value="UniProtKB-KW"/>
</dbReference>
<gene>
    <name evidence="19" type="primary">lig</name>
    <name evidence="22" type="ORF">B7O98_06745</name>
</gene>
<evidence type="ECO:0000256" key="1">
    <source>
        <dbReference type="ARBA" id="ARBA00001936"/>
    </source>
</evidence>
<comment type="similarity">
    <text evidence="3 19 20">Belongs to the ATP-dependent DNA ligase family.</text>
</comment>
<keyword evidence="14 19" id="KW-0234">DNA repair</keyword>
<evidence type="ECO:0000256" key="5">
    <source>
        <dbReference type="ARBA" id="ARBA00022598"/>
    </source>
</evidence>
<keyword evidence="10 19" id="KW-0227">DNA damage</keyword>
<dbReference type="CDD" id="cd07969">
    <property type="entry name" value="OBF_DNA_ligase_I"/>
    <property type="match status" value="1"/>
</dbReference>
<dbReference type="SUPFAM" id="SSF117018">
    <property type="entry name" value="ATP-dependent DNA ligase DNA-binding domain"/>
    <property type="match status" value="1"/>
</dbReference>
<feature type="binding site" evidence="19">
    <location>
        <position position="266"/>
    </location>
    <ligand>
        <name>ATP</name>
        <dbReference type="ChEBI" id="CHEBI:30616"/>
    </ligand>
</feature>
<keyword evidence="6 19" id="KW-0132">Cell division</keyword>
<feature type="binding site" evidence="19">
    <location>
        <position position="351"/>
    </location>
    <ligand>
        <name>ATP</name>
        <dbReference type="ChEBI" id="CHEBI:30616"/>
    </ligand>
</feature>